<evidence type="ECO:0000313" key="3">
    <source>
        <dbReference type="Proteomes" id="UP000649617"/>
    </source>
</evidence>
<dbReference type="Proteomes" id="UP000649617">
    <property type="component" value="Unassembled WGS sequence"/>
</dbReference>
<dbReference type="OrthoDB" id="354357at2759"/>
<proteinExistence type="predicted"/>
<sequence>TMTTSRSGWGSESSNRRPLSPEEQQSERERMHDMVREFAKHVVKGMHGHLLIPGGALHPCTYAFDKALRVFTVQVDGEPTLQFELAQVVEVKKDLRGTPFAALMDLPPPHAVSGEQLKKRAVSLFYRSQKQDQEVLVLLLPQQYEQERFYVCMKILRWALEIEMKPRMNADI</sequence>
<protein>
    <submittedName>
        <fullName evidence="2">Uncharacterized protein</fullName>
    </submittedName>
</protein>
<feature type="compositionally biased region" description="Polar residues" evidence="1">
    <location>
        <begin position="1"/>
        <end position="17"/>
    </location>
</feature>
<dbReference type="EMBL" id="CAJNIZ010036947">
    <property type="protein sequence ID" value="CAE7568750.1"/>
    <property type="molecule type" value="Genomic_DNA"/>
</dbReference>
<evidence type="ECO:0000313" key="2">
    <source>
        <dbReference type="EMBL" id="CAE7568750.1"/>
    </source>
</evidence>
<gene>
    <name evidence="2" type="ORF">SPIL2461_LOCUS15303</name>
</gene>
<accession>A0A812UAT3</accession>
<evidence type="ECO:0000256" key="1">
    <source>
        <dbReference type="SAM" id="MobiDB-lite"/>
    </source>
</evidence>
<reference evidence="2" key="1">
    <citation type="submission" date="2021-02" db="EMBL/GenBank/DDBJ databases">
        <authorList>
            <person name="Dougan E. K."/>
            <person name="Rhodes N."/>
            <person name="Thang M."/>
            <person name="Chan C."/>
        </authorList>
    </citation>
    <scope>NUCLEOTIDE SEQUENCE</scope>
</reference>
<comment type="caution">
    <text evidence="2">The sequence shown here is derived from an EMBL/GenBank/DDBJ whole genome shotgun (WGS) entry which is preliminary data.</text>
</comment>
<keyword evidence="3" id="KW-1185">Reference proteome</keyword>
<feature type="region of interest" description="Disordered" evidence="1">
    <location>
        <begin position="1"/>
        <end position="30"/>
    </location>
</feature>
<organism evidence="2 3">
    <name type="scientific">Symbiodinium pilosum</name>
    <name type="common">Dinoflagellate</name>
    <dbReference type="NCBI Taxonomy" id="2952"/>
    <lineage>
        <taxon>Eukaryota</taxon>
        <taxon>Sar</taxon>
        <taxon>Alveolata</taxon>
        <taxon>Dinophyceae</taxon>
        <taxon>Suessiales</taxon>
        <taxon>Symbiodiniaceae</taxon>
        <taxon>Symbiodinium</taxon>
    </lineage>
</organism>
<dbReference type="AlphaFoldDB" id="A0A812UAT3"/>
<feature type="non-terminal residue" evidence="2">
    <location>
        <position position="172"/>
    </location>
</feature>
<name>A0A812UAT3_SYMPI</name>